<keyword evidence="1" id="KW-0677">Repeat</keyword>
<dbReference type="SMART" id="SM00248">
    <property type="entry name" value="ANK"/>
    <property type="match status" value="4"/>
</dbReference>
<dbReference type="PANTHER" id="PTHR24201">
    <property type="entry name" value="ANK_REP_REGION DOMAIN-CONTAINING PROTEIN"/>
    <property type="match status" value="1"/>
</dbReference>
<dbReference type="PRINTS" id="PR01415">
    <property type="entry name" value="ANKYRIN"/>
</dbReference>
<feature type="repeat" description="ANK" evidence="3">
    <location>
        <begin position="103"/>
        <end position="135"/>
    </location>
</feature>
<protein>
    <submittedName>
        <fullName evidence="5">Uncharacterized protein</fullName>
    </submittedName>
</protein>
<dbReference type="OrthoDB" id="341259at2759"/>
<dbReference type="SUPFAM" id="SSF48403">
    <property type="entry name" value="Ankyrin repeat"/>
    <property type="match status" value="1"/>
</dbReference>
<gene>
    <name evidence="5" type="ORF">T265_07029</name>
</gene>
<evidence type="ECO:0000256" key="3">
    <source>
        <dbReference type="PROSITE-ProRule" id="PRU00023"/>
    </source>
</evidence>
<feature type="region of interest" description="Disordered" evidence="4">
    <location>
        <begin position="243"/>
        <end position="292"/>
    </location>
</feature>
<evidence type="ECO:0000256" key="2">
    <source>
        <dbReference type="ARBA" id="ARBA00023043"/>
    </source>
</evidence>
<feature type="compositionally biased region" description="Polar residues" evidence="4">
    <location>
        <begin position="401"/>
        <end position="423"/>
    </location>
</feature>
<dbReference type="Pfam" id="PF12796">
    <property type="entry name" value="Ank_2"/>
    <property type="match status" value="1"/>
</dbReference>
<evidence type="ECO:0000313" key="5">
    <source>
        <dbReference type="EMBL" id="KER25510.1"/>
    </source>
</evidence>
<reference evidence="5 6" key="1">
    <citation type="submission" date="2013-11" db="EMBL/GenBank/DDBJ databases">
        <title>Opisthorchis viverrini - life in the bile duct.</title>
        <authorList>
            <person name="Young N.D."/>
            <person name="Nagarajan N."/>
            <person name="Lin S.J."/>
            <person name="Korhonen P.K."/>
            <person name="Jex A.R."/>
            <person name="Hall R.S."/>
            <person name="Safavi-Hemami H."/>
            <person name="Kaewkong W."/>
            <person name="Bertrand D."/>
            <person name="Gao S."/>
            <person name="Seet Q."/>
            <person name="Wongkham S."/>
            <person name="Teh B.T."/>
            <person name="Wongkham C."/>
            <person name="Intapan P.M."/>
            <person name="Maleewong W."/>
            <person name="Yang X."/>
            <person name="Hu M."/>
            <person name="Wang Z."/>
            <person name="Hofmann A."/>
            <person name="Sternberg P.W."/>
            <person name="Tan P."/>
            <person name="Wang J."/>
            <person name="Gasser R.B."/>
        </authorList>
    </citation>
    <scope>NUCLEOTIDE SEQUENCE [LARGE SCALE GENOMIC DNA]</scope>
</reference>
<proteinExistence type="predicted"/>
<dbReference type="CTD" id="20321208"/>
<evidence type="ECO:0000313" key="6">
    <source>
        <dbReference type="Proteomes" id="UP000054324"/>
    </source>
</evidence>
<dbReference type="GO" id="GO:0005634">
    <property type="term" value="C:nucleus"/>
    <property type="evidence" value="ECO:0007669"/>
    <property type="project" value="TreeGrafter"/>
</dbReference>
<sequence>MQLSSTIYPTNMNHYIIPVPQNDPRLFSNVSHAFSLVDLGKRLLEAAKNGDVEEVKNLMSSGAPFTTDWLGISPLHFAAMNGHLSSCEALLSAGISRDARTKVDRTPLHLAAQEGHADIVELLLRNGAEIEAKDMLRMTALHWAAERGHTPVVQMLMRFGADCRTQNKFELTPIDIAETKGHTDARDAMLNTNYDMVSSVGRMAATNGDLANANAYILTDEETLVPAAPPADEVIVTATTVDELEETGNSRESASTAPGADRSATGSIKPDPDSSLSDPLASAKSDWDRQPEVDCTVDLELAVQDSGMLDDEAENDPFHDNPSVRSHFSDDAVPSKNDETAGRDVMLVETPDGDMLYVRQLNNTFGPEGIAIFTSTGEQVHSSSLMAQVIEALFDLPKGSASNGTVSDDLRTSSPSRSPTAIRSPTRPMVHRANGSAKRYSPRLIPSVSGGKRPKPDRATKHSAHAPLRHTSPRSVRAATEEDEDCAVITQLALFAEGKQEGENSSFRVEGIGLSASIQEICNWCLYNGIFVQSFASGPDFVVELIHQGKTHILDASYDPETGTITFHRPTGVSTADD</sequence>
<dbReference type="GeneID" id="20321208"/>
<keyword evidence="2 3" id="KW-0040">ANK repeat</keyword>
<evidence type="ECO:0000256" key="1">
    <source>
        <dbReference type="ARBA" id="ARBA00022737"/>
    </source>
</evidence>
<feature type="repeat" description="ANK" evidence="3">
    <location>
        <begin position="70"/>
        <end position="102"/>
    </location>
</feature>
<dbReference type="AlphaFoldDB" id="A0A074ZQA0"/>
<dbReference type="PROSITE" id="PS50297">
    <property type="entry name" value="ANK_REP_REGION"/>
    <property type="match status" value="3"/>
</dbReference>
<dbReference type="STRING" id="6198.A0A074ZQA0"/>
<feature type="compositionally biased region" description="Low complexity" evidence="4">
    <location>
        <begin position="273"/>
        <end position="284"/>
    </location>
</feature>
<dbReference type="InterPro" id="IPR036770">
    <property type="entry name" value="Ankyrin_rpt-contain_sf"/>
</dbReference>
<accession>A0A074ZQA0</accession>
<evidence type="ECO:0000256" key="4">
    <source>
        <dbReference type="SAM" id="MobiDB-lite"/>
    </source>
</evidence>
<dbReference type="Proteomes" id="UP000054324">
    <property type="component" value="Unassembled WGS sequence"/>
</dbReference>
<dbReference type="EMBL" id="KL596774">
    <property type="protein sequence ID" value="KER25510.1"/>
    <property type="molecule type" value="Genomic_DNA"/>
</dbReference>
<name>A0A074ZQA0_OPIVI</name>
<dbReference type="Gene3D" id="1.25.40.20">
    <property type="entry name" value="Ankyrin repeat-containing domain"/>
    <property type="match status" value="1"/>
</dbReference>
<feature type="compositionally biased region" description="Basic residues" evidence="4">
    <location>
        <begin position="461"/>
        <end position="472"/>
    </location>
</feature>
<feature type="region of interest" description="Disordered" evidence="4">
    <location>
        <begin position="401"/>
        <end position="481"/>
    </location>
</feature>
<feature type="repeat" description="ANK" evidence="3">
    <location>
        <begin position="136"/>
        <end position="168"/>
    </location>
</feature>
<dbReference type="Pfam" id="PF13857">
    <property type="entry name" value="Ank_5"/>
    <property type="match status" value="1"/>
</dbReference>
<dbReference type="InterPro" id="IPR050776">
    <property type="entry name" value="Ank_Repeat/CDKN_Inhibitor"/>
</dbReference>
<dbReference type="PROSITE" id="PS50088">
    <property type="entry name" value="ANK_REPEAT"/>
    <property type="match status" value="3"/>
</dbReference>
<organism evidence="5 6">
    <name type="scientific">Opisthorchis viverrini</name>
    <name type="common">Southeast Asian liver fluke</name>
    <dbReference type="NCBI Taxonomy" id="6198"/>
    <lineage>
        <taxon>Eukaryota</taxon>
        <taxon>Metazoa</taxon>
        <taxon>Spiralia</taxon>
        <taxon>Lophotrochozoa</taxon>
        <taxon>Platyhelminthes</taxon>
        <taxon>Trematoda</taxon>
        <taxon>Digenea</taxon>
        <taxon>Opisthorchiida</taxon>
        <taxon>Opisthorchiata</taxon>
        <taxon>Opisthorchiidae</taxon>
        <taxon>Opisthorchis</taxon>
    </lineage>
</organism>
<dbReference type="InterPro" id="IPR002110">
    <property type="entry name" value="Ankyrin_rpt"/>
</dbReference>
<dbReference type="KEGG" id="ovi:T265_07029"/>
<dbReference type="PANTHER" id="PTHR24201:SF16">
    <property type="entry name" value="ANKYRIN-1-LIKE-RELATED"/>
    <property type="match status" value="1"/>
</dbReference>
<dbReference type="RefSeq" id="XP_009170717.1">
    <property type="nucleotide sequence ID" value="XM_009172453.1"/>
</dbReference>
<feature type="region of interest" description="Disordered" evidence="4">
    <location>
        <begin position="310"/>
        <end position="340"/>
    </location>
</feature>
<keyword evidence="6" id="KW-1185">Reference proteome</keyword>